<gene>
    <name evidence="1" type="ORF">COB20_03555</name>
</gene>
<dbReference type="EMBL" id="NVUL01000012">
    <property type="protein sequence ID" value="PCI80079.1"/>
    <property type="molecule type" value="Genomic_DNA"/>
</dbReference>
<proteinExistence type="predicted"/>
<evidence type="ECO:0000313" key="2">
    <source>
        <dbReference type="Proteomes" id="UP000218767"/>
    </source>
</evidence>
<dbReference type="Proteomes" id="UP000218767">
    <property type="component" value="Unassembled WGS sequence"/>
</dbReference>
<dbReference type="PIRSF" id="PIRSF033563">
    <property type="entry name" value="UCP033563"/>
    <property type="match status" value="1"/>
</dbReference>
<comment type="caution">
    <text evidence="1">The sequence shown here is derived from an EMBL/GenBank/DDBJ whole genome shotgun (WGS) entry which is preliminary data.</text>
</comment>
<dbReference type="AlphaFoldDB" id="A0A2A4XD54"/>
<protein>
    <recommendedName>
        <fullName evidence="3">DUF1015 domain-containing protein</fullName>
    </recommendedName>
</protein>
<evidence type="ECO:0000313" key="1">
    <source>
        <dbReference type="EMBL" id="PCI80079.1"/>
    </source>
</evidence>
<dbReference type="Pfam" id="PF06245">
    <property type="entry name" value="DUF1015"/>
    <property type="match status" value="1"/>
</dbReference>
<accession>A0A2A4XD54</accession>
<name>A0A2A4XD54_9GAMM</name>
<reference evidence="2" key="1">
    <citation type="submission" date="2017-08" db="EMBL/GenBank/DDBJ databases">
        <title>A dynamic microbial community with high functional redundancy inhabits the cold, oxic subseafloor aquifer.</title>
        <authorList>
            <person name="Tully B.J."/>
            <person name="Wheat C.G."/>
            <person name="Glazer B.T."/>
            <person name="Huber J.A."/>
        </authorList>
    </citation>
    <scope>NUCLEOTIDE SEQUENCE [LARGE SCALE GENOMIC DNA]</scope>
</reference>
<dbReference type="InterPro" id="IPR008323">
    <property type="entry name" value="UCP033563"/>
</dbReference>
<sequence length="417" mass="47274">MKLIKPFRGLRPSRELAVKVASHPYDVLNREEAFELAKDNPLSFLHINKPEVDMDASVDVHDQSVYDKGRENLDRFQAEGTLKQDSEERLYVYKQVMGAHEQVGLVAAASVEAYENNLIKKHEFTRPVKEDDRVNHMVALDAQVGPVFLTYKAHAEVDALIAKVMTTDAEYDFEAEDGTRHVFWVVEDVTLSADIETAFSEIKYLYVADGHHRSAAASRVKHLRQKQNPDHTGDESYNYFLVVLFPDNQMQILDYNRIVKDLRGADSATFLEKLSTNFDIQKTDLQAAKPSSARDFALYLDKQWYKLKSNDNLTSQIDEANPVSSLDVSILQDYVFTPLLDIVDQRIDKRVDFVGGIRGLAELERRVDTGGWAAAFALYPTSIESLMSIADADEVMPPKSTWFEPKLKSGLVVHKLD</sequence>
<evidence type="ECO:0008006" key="3">
    <source>
        <dbReference type="Google" id="ProtNLM"/>
    </source>
</evidence>
<organism evidence="1 2">
    <name type="scientific">SAR86 cluster bacterium</name>
    <dbReference type="NCBI Taxonomy" id="2030880"/>
    <lineage>
        <taxon>Bacteria</taxon>
        <taxon>Pseudomonadati</taxon>
        <taxon>Pseudomonadota</taxon>
        <taxon>Gammaproteobacteria</taxon>
        <taxon>SAR86 cluster</taxon>
    </lineage>
</organism>
<dbReference type="PANTHER" id="PTHR36454">
    <property type="entry name" value="LMO2823 PROTEIN"/>
    <property type="match status" value="1"/>
</dbReference>
<dbReference type="PANTHER" id="PTHR36454:SF1">
    <property type="entry name" value="DUF1015 DOMAIN-CONTAINING PROTEIN"/>
    <property type="match status" value="1"/>
</dbReference>